<dbReference type="Proteomes" id="UP000050795">
    <property type="component" value="Unassembled WGS sequence"/>
</dbReference>
<dbReference type="GO" id="GO:0012505">
    <property type="term" value="C:endomembrane system"/>
    <property type="evidence" value="ECO:0007669"/>
    <property type="project" value="UniProtKB-SubCell"/>
</dbReference>
<evidence type="ECO:0000256" key="5">
    <source>
        <dbReference type="ARBA" id="ARBA00022771"/>
    </source>
</evidence>
<feature type="transmembrane region" description="Helical" evidence="12">
    <location>
        <begin position="222"/>
        <end position="239"/>
    </location>
</feature>
<proteinExistence type="predicted"/>
<keyword evidence="5 11" id="KW-0863">Zinc-finger</keyword>
<dbReference type="SUPFAM" id="SSF57850">
    <property type="entry name" value="RING/U-box"/>
    <property type="match status" value="1"/>
</dbReference>
<dbReference type="WBParaSite" id="TREG1_4350.1">
    <property type="protein sequence ID" value="TREG1_4350.1"/>
    <property type="gene ID" value="TREG1_4350"/>
</dbReference>
<evidence type="ECO:0000259" key="13">
    <source>
        <dbReference type="PROSITE" id="PS50089"/>
    </source>
</evidence>
<keyword evidence="6" id="KW-0862">Zinc</keyword>
<evidence type="ECO:0000256" key="9">
    <source>
        <dbReference type="ARBA" id="ARBA00030110"/>
    </source>
</evidence>
<dbReference type="PANTHER" id="PTHR22894:SF5">
    <property type="entry name" value="RING-TYPE DOMAIN-CONTAINING PROTEIN"/>
    <property type="match status" value="1"/>
</dbReference>
<keyword evidence="8 12" id="KW-0472">Membrane</keyword>
<evidence type="ECO:0000256" key="6">
    <source>
        <dbReference type="ARBA" id="ARBA00022833"/>
    </source>
</evidence>
<organism evidence="14 15">
    <name type="scientific">Trichobilharzia regenti</name>
    <name type="common">Nasal bird schistosome</name>
    <dbReference type="NCBI Taxonomy" id="157069"/>
    <lineage>
        <taxon>Eukaryota</taxon>
        <taxon>Metazoa</taxon>
        <taxon>Spiralia</taxon>
        <taxon>Lophotrochozoa</taxon>
        <taxon>Platyhelminthes</taxon>
        <taxon>Trematoda</taxon>
        <taxon>Digenea</taxon>
        <taxon>Strigeidida</taxon>
        <taxon>Schistosomatoidea</taxon>
        <taxon>Schistosomatidae</taxon>
        <taxon>Trichobilharzia</taxon>
    </lineage>
</organism>
<keyword evidence="3 12" id="KW-0812">Transmembrane</keyword>
<dbReference type="PROSITE" id="PS50089">
    <property type="entry name" value="ZF_RING_2"/>
    <property type="match status" value="1"/>
</dbReference>
<feature type="transmembrane region" description="Helical" evidence="12">
    <location>
        <begin position="20"/>
        <end position="41"/>
    </location>
</feature>
<evidence type="ECO:0000256" key="8">
    <source>
        <dbReference type="ARBA" id="ARBA00023136"/>
    </source>
</evidence>
<reference evidence="15" key="2">
    <citation type="submission" date="2023-11" db="UniProtKB">
        <authorList>
            <consortium name="WormBaseParasite"/>
        </authorList>
    </citation>
    <scope>IDENTIFICATION</scope>
</reference>
<evidence type="ECO:0000256" key="11">
    <source>
        <dbReference type="PROSITE-ProRule" id="PRU00175"/>
    </source>
</evidence>
<keyword evidence="7 12" id="KW-1133">Transmembrane helix</keyword>
<dbReference type="Gene3D" id="3.30.40.10">
    <property type="entry name" value="Zinc/RING finger domain, C3HC4 (zinc finger)"/>
    <property type="match status" value="1"/>
</dbReference>
<dbReference type="AlphaFoldDB" id="A0AA85JSY5"/>
<protein>
    <recommendedName>
        <fullName evidence="2">E3 ubiquitin-protein ligase RNF170</fullName>
    </recommendedName>
    <alternativeName>
        <fullName evidence="10">RING finger protein 170</fullName>
    </alternativeName>
    <alternativeName>
        <fullName evidence="9">RING-type E3 ubiquitin transferase RNF170</fullName>
    </alternativeName>
</protein>
<dbReference type="GO" id="GO:0061630">
    <property type="term" value="F:ubiquitin protein ligase activity"/>
    <property type="evidence" value="ECO:0007669"/>
    <property type="project" value="InterPro"/>
</dbReference>
<evidence type="ECO:0000313" key="15">
    <source>
        <dbReference type="WBParaSite" id="TREG1_4350.1"/>
    </source>
</evidence>
<evidence type="ECO:0000256" key="10">
    <source>
        <dbReference type="ARBA" id="ARBA00031107"/>
    </source>
</evidence>
<evidence type="ECO:0000256" key="1">
    <source>
        <dbReference type="ARBA" id="ARBA00004127"/>
    </source>
</evidence>
<reference evidence="14" key="1">
    <citation type="submission" date="2022-06" db="EMBL/GenBank/DDBJ databases">
        <authorList>
            <person name="Berger JAMES D."/>
            <person name="Berger JAMES D."/>
        </authorList>
    </citation>
    <scope>NUCLEOTIDE SEQUENCE [LARGE SCALE GENOMIC DNA]</scope>
</reference>
<keyword evidence="14" id="KW-1185">Reference proteome</keyword>
<evidence type="ECO:0000256" key="2">
    <source>
        <dbReference type="ARBA" id="ARBA00014068"/>
    </source>
</evidence>
<dbReference type="InterPro" id="IPR010652">
    <property type="entry name" value="DUF1232"/>
</dbReference>
<dbReference type="SMART" id="SM00184">
    <property type="entry name" value="RING"/>
    <property type="match status" value="1"/>
</dbReference>
<dbReference type="InterPro" id="IPR013083">
    <property type="entry name" value="Znf_RING/FYVE/PHD"/>
</dbReference>
<dbReference type="Pfam" id="PF00097">
    <property type="entry name" value="zf-C3HC4"/>
    <property type="match status" value="1"/>
</dbReference>
<dbReference type="InterPro" id="IPR018957">
    <property type="entry name" value="Znf_C3HC4_RING-type"/>
</dbReference>
<keyword evidence="4" id="KW-0479">Metal-binding</keyword>
<dbReference type="InterPro" id="IPR038896">
    <property type="entry name" value="RNF170"/>
</dbReference>
<evidence type="ECO:0000256" key="4">
    <source>
        <dbReference type="ARBA" id="ARBA00022723"/>
    </source>
</evidence>
<dbReference type="PANTHER" id="PTHR22894">
    <property type="entry name" value="RING-TYPE DOMAIN-CONTAINING PROTEIN"/>
    <property type="match status" value="1"/>
</dbReference>
<dbReference type="Pfam" id="PF06803">
    <property type="entry name" value="DUF1232"/>
    <property type="match status" value="1"/>
</dbReference>
<accession>A0AA85JSY5</accession>
<evidence type="ECO:0000256" key="3">
    <source>
        <dbReference type="ARBA" id="ARBA00022692"/>
    </source>
</evidence>
<dbReference type="GO" id="GO:0008270">
    <property type="term" value="F:zinc ion binding"/>
    <property type="evidence" value="ECO:0007669"/>
    <property type="project" value="UniProtKB-KW"/>
</dbReference>
<name>A0AA85JSY5_TRIRE</name>
<evidence type="ECO:0000313" key="14">
    <source>
        <dbReference type="Proteomes" id="UP000050795"/>
    </source>
</evidence>
<evidence type="ECO:0000256" key="7">
    <source>
        <dbReference type="ARBA" id="ARBA00022989"/>
    </source>
</evidence>
<comment type="subcellular location">
    <subcellularLocation>
        <location evidence="1">Endomembrane system</location>
        <topology evidence="1">Multi-pass membrane protein</topology>
    </subcellularLocation>
</comment>
<dbReference type="InterPro" id="IPR001841">
    <property type="entry name" value="Znf_RING"/>
</dbReference>
<sequence>MRKSRDCYIMSGIFEAIDNHIVAFLSFPAIVCCLILVKFVWDYFQPSAPSRSSLLSSNGVVNGGAADYDCPICMDAASFMVETNCGHRFCAECFTAHWKRTIYSRVISCPMCRGQVTTLTKLFTPEELEETSSSSRRSRIEADIRLFNRWHSGEPISIIDQIRDLPTFLYGFIQLLFSGEGTFALMQIRLTLMGLCVLFYLITPFDFIPDVVAGFLGILDDIIVLCIFALHVISVYRSISSRREMNAR</sequence>
<evidence type="ECO:0000256" key="12">
    <source>
        <dbReference type="SAM" id="Phobius"/>
    </source>
</evidence>
<feature type="domain" description="RING-type" evidence="13">
    <location>
        <begin position="70"/>
        <end position="113"/>
    </location>
</feature>